<keyword evidence="7 9" id="KW-0472">Membrane</keyword>
<name>D0LT57_HALO1</name>
<dbReference type="InterPro" id="IPR006667">
    <property type="entry name" value="SLC41_membr_dom"/>
</dbReference>
<evidence type="ECO:0000256" key="1">
    <source>
        <dbReference type="ARBA" id="ARBA00004141"/>
    </source>
</evidence>
<dbReference type="GO" id="GO:0046872">
    <property type="term" value="F:metal ion binding"/>
    <property type="evidence" value="ECO:0007669"/>
    <property type="project" value="UniProtKB-KW"/>
</dbReference>
<dbReference type="STRING" id="502025.Hoch_6729"/>
<dbReference type="KEGG" id="hoh:Hoch_6729"/>
<feature type="transmembrane region" description="Helical" evidence="9">
    <location>
        <begin position="314"/>
        <end position="341"/>
    </location>
</feature>
<dbReference type="NCBIfam" id="TIGR00400">
    <property type="entry name" value="mgtE"/>
    <property type="match status" value="1"/>
</dbReference>
<dbReference type="eggNOG" id="COG2239">
    <property type="taxonomic scope" value="Bacteria"/>
</dbReference>
<dbReference type="OrthoDB" id="9790355at2"/>
<dbReference type="AlphaFoldDB" id="D0LT57"/>
<keyword evidence="4 9" id="KW-0812">Transmembrane</keyword>
<evidence type="ECO:0000256" key="8">
    <source>
        <dbReference type="PROSITE-ProRule" id="PRU00703"/>
    </source>
</evidence>
<dbReference type="Gene3D" id="1.10.357.20">
    <property type="entry name" value="SLC41 divalent cation transporters, integral membrane domain"/>
    <property type="match status" value="1"/>
</dbReference>
<evidence type="ECO:0000256" key="9">
    <source>
        <dbReference type="RuleBase" id="RU362011"/>
    </source>
</evidence>
<dbReference type="InterPro" id="IPR006668">
    <property type="entry name" value="Mg_transptr_MgtE_intracell_dom"/>
</dbReference>
<dbReference type="Pfam" id="PF03448">
    <property type="entry name" value="MgtE_N"/>
    <property type="match status" value="1"/>
</dbReference>
<evidence type="ECO:0000256" key="7">
    <source>
        <dbReference type="ARBA" id="ARBA00023136"/>
    </source>
</evidence>
<dbReference type="RefSeq" id="WP_012831785.1">
    <property type="nucleotide sequence ID" value="NC_013440.1"/>
</dbReference>
<dbReference type="SUPFAM" id="SSF54631">
    <property type="entry name" value="CBS-domain pair"/>
    <property type="match status" value="1"/>
</dbReference>
<feature type="transmembrane region" description="Helical" evidence="9">
    <location>
        <begin position="435"/>
        <end position="458"/>
    </location>
</feature>
<keyword evidence="8" id="KW-0129">CBS domain</keyword>
<evidence type="ECO:0000313" key="11">
    <source>
        <dbReference type="EMBL" id="ACY19193.1"/>
    </source>
</evidence>
<dbReference type="InterPro" id="IPR038076">
    <property type="entry name" value="MgtE_N_sf"/>
</dbReference>
<dbReference type="SUPFAM" id="SSF161093">
    <property type="entry name" value="MgtE membrane domain-like"/>
    <property type="match status" value="1"/>
</dbReference>
<keyword evidence="5 9" id="KW-0460">Magnesium</keyword>
<proteinExistence type="inferred from homology"/>
<dbReference type="Proteomes" id="UP000001880">
    <property type="component" value="Chromosome"/>
</dbReference>
<dbReference type="InterPro" id="IPR036739">
    <property type="entry name" value="SLC41_membr_dom_sf"/>
</dbReference>
<protein>
    <recommendedName>
        <fullName evidence="9">Magnesium transporter MgtE</fullName>
    </recommendedName>
</protein>
<dbReference type="Gene3D" id="3.10.580.10">
    <property type="entry name" value="CBS-domain"/>
    <property type="match status" value="1"/>
</dbReference>
<dbReference type="GO" id="GO:0005886">
    <property type="term" value="C:plasma membrane"/>
    <property type="evidence" value="ECO:0007669"/>
    <property type="project" value="UniProtKB-SubCell"/>
</dbReference>
<evidence type="ECO:0000256" key="5">
    <source>
        <dbReference type="ARBA" id="ARBA00022842"/>
    </source>
</evidence>
<feature type="domain" description="CBS" evidence="10">
    <location>
        <begin position="204"/>
        <end position="260"/>
    </location>
</feature>
<dbReference type="InterPro" id="IPR000644">
    <property type="entry name" value="CBS_dom"/>
</dbReference>
<keyword evidence="12" id="KW-1185">Reference proteome</keyword>
<evidence type="ECO:0000256" key="2">
    <source>
        <dbReference type="ARBA" id="ARBA00009749"/>
    </source>
</evidence>
<dbReference type="SUPFAM" id="SSF158791">
    <property type="entry name" value="MgtE N-terminal domain-like"/>
    <property type="match status" value="1"/>
</dbReference>
<dbReference type="Gene3D" id="1.25.60.10">
    <property type="entry name" value="MgtE N-terminal domain-like"/>
    <property type="match status" value="1"/>
</dbReference>
<dbReference type="Pfam" id="PF01769">
    <property type="entry name" value="MgtE"/>
    <property type="match status" value="1"/>
</dbReference>
<evidence type="ECO:0000259" key="10">
    <source>
        <dbReference type="PROSITE" id="PS51371"/>
    </source>
</evidence>
<dbReference type="CDD" id="cd04606">
    <property type="entry name" value="CBS_pair_Mg_transporter"/>
    <property type="match status" value="1"/>
</dbReference>
<dbReference type="PANTHER" id="PTHR43773:SF1">
    <property type="entry name" value="MAGNESIUM TRANSPORTER MGTE"/>
    <property type="match status" value="1"/>
</dbReference>
<sequence length="463" mass="50383">MHGPFAQLAAPDVQSMLQHEQWREVREAFTALEPADVAEILDAIEDDEDAAVAFRLLPRALAAEVFSYFTSDKQESLLDLLGAQRALQIIESMRPDDRVALLDELPVEIALPMVRRLSPEQRRVTQAILGYDENSVGRLMTPDYVRVKPSWNVARAIEHIRRYGRDAETVHWVFVVEEDSKLVDDIHIRTLLLADPARSIESLIDRDFIALHATDDREEAVRMMAKYDRTALPVIDSLGLLVGIVTVDDVADVAEEEATEDVHKLGGLEALDQPYMSTGFGEMLRKRGVWLAGLFVMQLFTIGVMSSFDEQLNRAVVLAVFVPLIISSGGNTGTQAASLLVRAIALGEVSMADWWRVASKELGTGLVLGSVLGGMGTVTVIGLDAVGFVPTPHVGLLAFTVGTAVVGIVIWGALIGSLLPILLQRVGLDPATSSSPLVATLMDISGLSIYFLVAISVLRGTLL</sequence>
<comment type="similarity">
    <text evidence="2 9">Belongs to the SLC41A transporter family.</text>
</comment>
<reference evidence="11 12" key="1">
    <citation type="journal article" date="2010" name="Stand. Genomic Sci.">
        <title>Complete genome sequence of Haliangium ochraceum type strain (SMP-2).</title>
        <authorList>
            <consortium name="US DOE Joint Genome Institute (JGI-PGF)"/>
            <person name="Ivanova N."/>
            <person name="Daum C."/>
            <person name="Lang E."/>
            <person name="Abt B."/>
            <person name="Kopitz M."/>
            <person name="Saunders E."/>
            <person name="Lapidus A."/>
            <person name="Lucas S."/>
            <person name="Glavina Del Rio T."/>
            <person name="Nolan M."/>
            <person name="Tice H."/>
            <person name="Copeland A."/>
            <person name="Cheng J.F."/>
            <person name="Chen F."/>
            <person name="Bruce D."/>
            <person name="Goodwin L."/>
            <person name="Pitluck S."/>
            <person name="Mavromatis K."/>
            <person name="Pati A."/>
            <person name="Mikhailova N."/>
            <person name="Chen A."/>
            <person name="Palaniappan K."/>
            <person name="Land M."/>
            <person name="Hauser L."/>
            <person name="Chang Y.J."/>
            <person name="Jeffries C.D."/>
            <person name="Detter J.C."/>
            <person name="Brettin T."/>
            <person name="Rohde M."/>
            <person name="Goker M."/>
            <person name="Bristow J."/>
            <person name="Markowitz V."/>
            <person name="Eisen J.A."/>
            <person name="Hugenholtz P."/>
            <person name="Kyrpides N.C."/>
            <person name="Klenk H.P."/>
        </authorList>
    </citation>
    <scope>NUCLEOTIDE SEQUENCE [LARGE SCALE GENOMIC DNA]</scope>
    <source>
        <strain evidence="12">DSM 14365 / CIP 107738 / JCM 11303 / AJ 13395 / SMP-2</strain>
    </source>
</reference>
<feature type="domain" description="CBS" evidence="10">
    <location>
        <begin position="140"/>
        <end position="202"/>
    </location>
</feature>
<comment type="subunit">
    <text evidence="9">Homodimer.</text>
</comment>
<dbReference type="PANTHER" id="PTHR43773">
    <property type="entry name" value="MAGNESIUM TRANSPORTER MGTE"/>
    <property type="match status" value="1"/>
</dbReference>
<dbReference type="SMART" id="SM00116">
    <property type="entry name" value="CBS"/>
    <property type="match status" value="1"/>
</dbReference>
<feature type="transmembrane region" description="Helical" evidence="9">
    <location>
        <begin position="362"/>
        <end position="383"/>
    </location>
</feature>
<gene>
    <name evidence="11" type="ordered locus">Hoch_6729</name>
</gene>
<comment type="subcellular location">
    <subcellularLocation>
        <location evidence="9">Cell membrane</location>
        <topology evidence="9">Multi-pass membrane protein</topology>
    </subcellularLocation>
    <subcellularLocation>
        <location evidence="1">Membrane</location>
        <topology evidence="1">Multi-pass membrane protein</topology>
    </subcellularLocation>
</comment>
<feature type="transmembrane region" description="Helical" evidence="9">
    <location>
        <begin position="289"/>
        <end position="308"/>
    </location>
</feature>
<keyword evidence="3 9" id="KW-0813">Transport</keyword>
<evidence type="ECO:0000256" key="4">
    <source>
        <dbReference type="ARBA" id="ARBA00022692"/>
    </source>
</evidence>
<dbReference type="InterPro" id="IPR006669">
    <property type="entry name" value="MgtE_transporter"/>
</dbReference>
<evidence type="ECO:0000256" key="6">
    <source>
        <dbReference type="ARBA" id="ARBA00022989"/>
    </source>
</evidence>
<keyword evidence="6 9" id="KW-1133">Transmembrane helix</keyword>
<evidence type="ECO:0000313" key="12">
    <source>
        <dbReference type="Proteomes" id="UP000001880"/>
    </source>
</evidence>
<dbReference type="InterPro" id="IPR046342">
    <property type="entry name" value="CBS_dom_sf"/>
</dbReference>
<feature type="transmembrane region" description="Helical" evidence="9">
    <location>
        <begin position="395"/>
        <end position="423"/>
    </location>
</feature>
<dbReference type="PROSITE" id="PS51371">
    <property type="entry name" value="CBS"/>
    <property type="match status" value="2"/>
</dbReference>
<evidence type="ECO:0000256" key="3">
    <source>
        <dbReference type="ARBA" id="ARBA00022448"/>
    </source>
</evidence>
<keyword evidence="9" id="KW-1003">Cell membrane</keyword>
<dbReference type="EMBL" id="CP001804">
    <property type="protein sequence ID" value="ACY19193.1"/>
    <property type="molecule type" value="Genomic_DNA"/>
</dbReference>
<dbReference type="SMART" id="SM00924">
    <property type="entry name" value="MgtE_N"/>
    <property type="match status" value="1"/>
</dbReference>
<dbReference type="HOGENOM" id="CLU_037408_2_2_7"/>
<organism evidence="11 12">
    <name type="scientific">Haliangium ochraceum (strain DSM 14365 / JCM 11303 / SMP-2)</name>
    <dbReference type="NCBI Taxonomy" id="502025"/>
    <lineage>
        <taxon>Bacteria</taxon>
        <taxon>Pseudomonadati</taxon>
        <taxon>Myxococcota</taxon>
        <taxon>Polyangia</taxon>
        <taxon>Haliangiales</taxon>
        <taxon>Kofleriaceae</taxon>
        <taxon>Haliangium</taxon>
    </lineage>
</organism>
<keyword evidence="9" id="KW-0479">Metal-binding</keyword>
<dbReference type="Pfam" id="PF00571">
    <property type="entry name" value="CBS"/>
    <property type="match status" value="2"/>
</dbReference>
<dbReference type="GO" id="GO:0015095">
    <property type="term" value="F:magnesium ion transmembrane transporter activity"/>
    <property type="evidence" value="ECO:0007669"/>
    <property type="project" value="UniProtKB-UniRule"/>
</dbReference>
<accession>D0LT57</accession>
<comment type="function">
    <text evidence="9">Acts as a magnesium transporter.</text>
</comment>